<dbReference type="PANTHER" id="PTHR43155:SF2">
    <property type="entry name" value="CYCLIC DI-GMP PHOSPHODIESTERASE PA4108"/>
    <property type="match status" value="1"/>
</dbReference>
<dbReference type="InterPro" id="IPR003607">
    <property type="entry name" value="HD/PDEase_dom"/>
</dbReference>
<dbReference type="SMART" id="SM00471">
    <property type="entry name" value="HDc"/>
    <property type="match status" value="1"/>
</dbReference>
<evidence type="ECO:0000313" key="2">
    <source>
        <dbReference type="EMBL" id="MBF8436727.1"/>
    </source>
</evidence>
<reference evidence="2" key="1">
    <citation type="submission" date="2020-11" db="EMBL/GenBank/DDBJ databases">
        <title>Halonatronomonas betainensis gen. nov., sp. nov. a novel haloalkaliphilic representative of the family Halanaerobiacae capable of betaine degradation.</title>
        <authorList>
            <person name="Boltyanskaya Y."/>
            <person name="Kevbrin V."/>
            <person name="Detkova E."/>
            <person name="Grouzdev D.S."/>
            <person name="Koziaeva V."/>
            <person name="Zhilina T."/>
        </authorList>
    </citation>
    <scope>NUCLEOTIDE SEQUENCE</scope>
    <source>
        <strain evidence="2">Z-7014</strain>
    </source>
</reference>
<evidence type="ECO:0000313" key="3">
    <source>
        <dbReference type="Proteomes" id="UP000621436"/>
    </source>
</evidence>
<proteinExistence type="predicted"/>
<dbReference type="Pfam" id="PF13487">
    <property type="entry name" value="HD_5"/>
    <property type="match status" value="1"/>
</dbReference>
<gene>
    <name evidence="2" type="ORF">I0Q91_06550</name>
</gene>
<evidence type="ECO:0000259" key="1">
    <source>
        <dbReference type="PROSITE" id="PS51832"/>
    </source>
</evidence>
<dbReference type="RefSeq" id="WP_270453638.1">
    <property type="nucleotide sequence ID" value="NZ_JADPIE010000003.1"/>
</dbReference>
<feature type="domain" description="HD-GYP" evidence="1">
    <location>
        <begin position="118"/>
        <end position="313"/>
    </location>
</feature>
<keyword evidence="3" id="KW-1185">Reference proteome</keyword>
<accession>A0A931AQN8</accession>
<comment type="caution">
    <text evidence="2">The sequence shown here is derived from an EMBL/GenBank/DDBJ whole genome shotgun (WGS) entry which is preliminary data.</text>
</comment>
<dbReference type="Proteomes" id="UP000621436">
    <property type="component" value="Unassembled WGS sequence"/>
</dbReference>
<dbReference type="Gene3D" id="1.10.3210.10">
    <property type="entry name" value="Hypothetical protein af1432"/>
    <property type="match status" value="1"/>
</dbReference>
<dbReference type="AlphaFoldDB" id="A0A931AQN8"/>
<protein>
    <submittedName>
        <fullName evidence="2">HD domain-containing protein</fullName>
    </submittedName>
</protein>
<organism evidence="2 3">
    <name type="scientific">Halonatronomonas betaini</name>
    <dbReference type="NCBI Taxonomy" id="2778430"/>
    <lineage>
        <taxon>Bacteria</taxon>
        <taxon>Bacillati</taxon>
        <taxon>Bacillota</taxon>
        <taxon>Clostridia</taxon>
        <taxon>Halanaerobiales</taxon>
        <taxon>Halarsenatibacteraceae</taxon>
        <taxon>Halonatronomonas</taxon>
    </lineage>
</organism>
<dbReference type="InterPro" id="IPR037522">
    <property type="entry name" value="HD_GYP_dom"/>
</dbReference>
<dbReference type="EMBL" id="JADPIE010000003">
    <property type="protein sequence ID" value="MBF8436727.1"/>
    <property type="molecule type" value="Genomic_DNA"/>
</dbReference>
<sequence>MNKFDDIGFPLSLVIGDESDYLDKIERKTTSLSLIAQNEDLEVIHQEIVEDRIFMIKTEDDAFEFYFLLDGKVKSKDSEEILTKGNFISVNGEVDETYFKTLEKTELLIFTNSPVFNNAEKRFNELIALNEKVLNKDLETKEHCTRLHWLSLKTAELLGLRDKQLFNLSYASFLHDTGKIEIDSEILNKPGSLNDEEWQEMKTHCVKGKNIILKYLKEGHYKDVAEIVHQHHERYDGKGYPQGLKGDEIMIEAQILTVVDAYDAMTNERPYQDRLSREEALKELEECKGGQFSPEVVDAFYKAEKEYQRENIE</sequence>
<name>A0A931AQN8_9FIRM</name>
<dbReference type="SUPFAM" id="SSF109604">
    <property type="entry name" value="HD-domain/PDEase-like"/>
    <property type="match status" value="1"/>
</dbReference>
<dbReference type="CDD" id="cd00077">
    <property type="entry name" value="HDc"/>
    <property type="match status" value="1"/>
</dbReference>
<dbReference type="PROSITE" id="PS51832">
    <property type="entry name" value="HD_GYP"/>
    <property type="match status" value="1"/>
</dbReference>
<dbReference type="PANTHER" id="PTHR43155">
    <property type="entry name" value="CYCLIC DI-GMP PHOSPHODIESTERASE PA4108-RELATED"/>
    <property type="match status" value="1"/>
</dbReference>